<feature type="chain" id="PRO_5040914488" description="Lipoprotein" evidence="2">
    <location>
        <begin position="19"/>
        <end position="164"/>
    </location>
</feature>
<proteinExistence type="predicted"/>
<feature type="signal peptide" evidence="2">
    <location>
        <begin position="1"/>
        <end position="18"/>
    </location>
</feature>
<reference evidence="3" key="1">
    <citation type="submission" date="2023-02" db="EMBL/GenBank/DDBJ databases">
        <title>Tahibacter soli sp. nov. isolated from soil.</title>
        <authorList>
            <person name="Baek J.H."/>
            <person name="Lee J.K."/>
            <person name="Choi D.G."/>
            <person name="Jeon C.O."/>
        </authorList>
    </citation>
    <scope>NUCLEOTIDE SEQUENCE</scope>
    <source>
        <strain evidence="3">BL</strain>
    </source>
</reference>
<dbReference type="AlphaFoldDB" id="A0A9X4BK45"/>
<dbReference type="InterPro" id="IPR013783">
    <property type="entry name" value="Ig-like_fold"/>
</dbReference>
<keyword evidence="2" id="KW-0732">Signal</keyword>
<evidence type="ECO:0000256" key="1">
    <source>
        <dbReference type="SAM" id="MobiDB-lite"/>
    </source>
</evidence>
<evidence type="ECO:0000256" key="2">
    <source>
        <dbReference type="SAM" id="SignalP"/>
    </source>
</evidence>
<protein>
    <recommendedName>
        <fullName evidence="5">Lipoprotein</fullName>
    </recommendedName>
</protein>
<dbReference type="EMBL" id="JAOVZO020000018">
    <property type="protein sequence ID" value="MDC8013857.1"/>
    <property type="molecule type" value="Genomic_DNA"/>
</dbReference>
<feature type="compositionally biased region" description="Low complexity" evidence="1">
    <location>
        <begin position="25"/>
        <end position="55"/>
    </location>
</feature>
<keyword evidence="4" id="KW-1185">Reference proteome</keyword>
<accession>A0A9X4BK45</accession>
<dbReference type="Gene3D" id="2.60.40.10">
    <property type="entry name" value="Immunoglobulins"/>
    <property type="match status" value="1"/>
</dbReference>
<gene>
    <name evidence="3" type="ORF">OD750_015040</name>
</gene>
<comment type="caution">
    <text evidence="3">The sequence shown here is derived from an EMBL/GenBank/DDBJ whole genome shotgun (WGS) entry which is preliminary data.</text>
</comment>
<name>A0A9X4BK45_9GAMM</name>
<dbReference type="PROSITE" id="PS51257">
    <property type="entry name" value="PROKAR_LIPOPROTEIN"/>
    <property type="match status" value="1"/>
</dbReference>
<evidence type="ECO:0008006" key="5">
    <source>
        <dbReference type="Google" id="ProtNLM"/>
    </source>
</evidence>
<dbReference type="Proteomes" id="UP001139971">
    <property type="component" value="Unassembled WGS sequence"/>
</dbReference>
<organism evidence="3 4">
    <name type="scientific">Tahibacter soli</name>
    <dbReference type="NCBI Taxonomy" id="2983605"/>
    <lineage>
        <taxon>Bacteria</taxon>
        <taxon>Pseudomonadati</taxon>
        <taxon>Pseudomonadota</taxon>
        <taxon>Gammaproteobacteria</taxon>
        <taxon>Lysobacterales</taxon>
        <taxon>Rhodanobacteraceae</taxon>
        <taxon>Tahibacter</taxon>
    </lineage>
</organism>
<evidence type="ECO:0000313" key="3">
    <source>
        <dbReference type="EMBL" id="MDC8013857.1"/>
    </source>
</evidence>
<dbReference type="RefSeq" id="WP_263541502.1">
    <property type="nucleotide sequence ID" value="NZ_JAOVZO020000018.1"/>
</dbReference>
<feature type="region of interest" description="Disordered" evidence="1">
    <location>
        <begin position="19"/>
        <end position="77"/>
    </location>
</feature>
<evidence type="ECO:0000313" key="4">
    <source>
        <dbReference type="Proteomes" id="UP001139971"/>
    </source>
</evidence>
<sequence>MRRFAVPFAFAVVLGACSAPPSDQKPAAEAAKPAAPAAALATPPAAPAAAALPPEGACGDQSAVAKEERLANTPRWTTASEVENFGYDVFRGDAEEGPFTKLTASPLAGAGTTDETKKYEFRDDTIDPCKDYWYYVESISTTGVREKFTPVFKAAAKRRAAAPK</sequence>